<dbReference type="CDD" id="cd00130">
    <property type="entry name" value="PAS"/>
    <property type="match status" value="1"/>
</dbReference>
<dbReference type="InterPro" id="IPR004358">
    <property type="entry name" value="Sig_transdc_His_kin-like_C"/>
</dbReference>
<dbReference type="InterPro" id="IPR011006">
    <property type="entry name" value="CheY-like_superfamily"/>
</dbReference>
<keyword evidence="12" id="KW-0175">Coiled coil</keyword>
<evidence type="ECO:0000256" key="5">
    <source>
        <dbReference type="ARBA" id="ARBA00022679"/>
    </source>
</evidence>
<dbReference type="Pfam" id="PF00072">
    <property type="entry name" value="Response_reg"/>
    <property type="match status" value="2"/>
</dbReference>
<dbReference type="InterPro" id="IPR001789">
    <property type="entry name" value="Sig_transdc_resp-reg_receiver"/>
</dbReference>
<dbReference type="CDD" id="cd16922">
    <property type="entry name" value="HATPase_EvgS-ArcB-TorS-like"/>
    <property type="match status" value="1"/>
</dbReference>
<sequence>MGERTESNRAGGDTGFLSGGGALAELIRSHDWSATPLGPVARWPQSLKTTVSLMLNSQQPMWLGWGPQATFLYNDAYISVLSLAKHPWALGRPASVVWAEIWDVCGPLADKVFGHGQASFQDDVRLFMRREGCTEEVFYSFSYSPVRDESGGVGGLFCPSTDTTGKVLGARRLGTLSQLAAQALVQGTVAQACATAMDIVAMNPDDLPFALLYLADADGRLRLQAWCNVQAPREAIEPPRLWDAEHVFATHVPTTVPVPPGIPGLPIGLAEQPVKCVRVLPVSRAADEQPFGVLVAAASPARPLDREYLSFFDLVASQLASTVQNARAVEETRDRAETLAQLDRAKTVFFSNVSHELRTPLTLMLGPLQDLADEGSLKGEAGQALSLALRNGRRLHRLVNTLLDFSRIEAGRVSATFVPVDLAALTAELASSFRSAVEKAGMWLDIDCHPTATPTYVDAEMWEKIVLNLVSNAFKYTLRGGIHVGLREESGQAVLAVQDTGHGIPEKELPRLFERFHRVEGTQGRTHEGTGIGLALVHELVKLHGGAIQVRSRLGEGTTFEVRLPTGKAHLPPGKVRDEPHRGISAGGGAFVEEALGWIPGEESAATLPGTSAERSGARVLLADDNGDMREYIARLLRAEGHEVRAVPDGEVALAELRREPADLVLTDVMMPRLDGFGLLKGVREDAALSTTPVIMLSARAGEEARVEGLQAGADDYLVKPFSARELVARVGSTLAASRIRREALANERHLRQEITGILESIGEGFLAMDRDWRFTYVNAEAERINGIRREDVLGRNHWDVYAAARGTLVEEKYNRVMERREPEHFQYFYEPWQRWIEINAYPLADGGIALYFRDITERKRIEKIAQEAERRKDEFIATLAHELRNPLAPIRTGLQVMQRAPGSDAAARMREVMERQVNHMVRLIDDLMDVARISRGKLELRKERVTLADIVKTAVETCKPLLDTAKHELFTSLPHETVWLDADPTRLAQAVANLLNNAAKYTPEGGRITLTARRTDGHATIQVADTGAGITPQLIPFLFEMFMQGENSRGRAQGGLGIGLTMVKQLVQLHGGDVSAASPGTGQGSTFTITLPVAAQRGDTTAHDTLDGQPAAGRKLQVLVADDNKDAADTLSMLLQLMGHSCIAVHDGPAAIEAFQRVQPDVVMLDIGMPNMDGYEVARRLRQLKQTRRPRLLALTGWGAAADRARSREAGFDQHLTKPVDFATLQSALES</sequence>
<comment type="caution">
    <text evidence="16">The sequence shown here is derived from an EMBL/GenBank/DDBJ whole genome shotgun (WGS) entry which is preliminary data.</text>
</comment>
<dbReference type="Gene3D" id="3.30.450.20">
    <property type="entry name" value="PAS domain"/>
    <property type="match status" value="2"/>
</dbReference>
<dbReference type="InterPro" id="IPR000014">
    <property type="entry name" value="PAS"/>
</dbReference>
<dbReference type="Proteomes" id="UP000297839">
    <property type="component" value="Unassembled WGS sequence"/>
</dbReference>
<evidence type="ECO:0000313" key="16">
    <source>
        <dbReference type="EMBL" id="TFZ07673.1"/>
    </source>
</evidence>
<dbReference type="CDD" id="cd17580">
    <property type="entry name" value="REC_2_DhkD-like"/>
    <property type="match status" value="1"/>
</dbReference>
<keyword evidence="6" id="KW-0547">Nucleotide-binding</keyword>
<evidence type="ECO:0000256" key="3">
    <source>
        <dbReference type="ARBA" id="ARBA00012438"/>
    </source>
</evidence>
<dbReference type="SUPFAM" id="SSF52172">
    <property type="entry name" value="CheY-like"/>
    <property type="match status" value="2"/>
</dbReference>
<evidence type="ECO:0000256" key="12">
    <source>
        <dbReference type="SAM" id="Coils"/>
    </source>
</evidence>
<keyword evidence="17" id="KW-1185">Reference proteome</keyword>
<evidence type="ECO:0000256" key="9">
    <source>
        <dbReference type="ARBA" id="ARBA00023012"/>
    </source>
</evidence>
<comment type="catalytic activity">
    <reaction evidence="1">
        <text>ATP + protein L-histidine = ADP + protein N-phospho-L-histidine.</text>
        <dbReference type="EC" id="2.7.13.3"/>
    </reaction>
</comment>
<evidence type="ECO:0000313" key="17">
    <source>
        <dbReference type="Proteomes" id="UP000297839"/>
    </source>
</evidence>
<feature type="domain" description="Histidine kinase" evidence="13">
    <location>
        <begin position="352"/>
        <end position="568"/>
    </location>
</feature>
<dbReference type="Gene3D" id="3.30.565.10">
    <property type="entry name" value="Histidine kinase-like ATPase, C-terminal domain"/>
    <property type="match status" value="2"/>
</dbReference>
<evidence type="ECO:0000256" key="2">
    <source>
        <dbReference type="ARBA" id="ARBA00004429"/>
    </source>
</evidence>
<dbReference type="GO" id="GO:0005886">
    <property type="term" value="C:plasma membrane"/>
    <property type="evidence" value="ECO:0007669"/>
    <property type="project" value="UniProtKB-SubCell"/>
</dbReference>
<dbReference type="InterPro" id="IPR013656">
    <property type="entry name" value="PAS_4"/>
</dbReference>
<reference evidence="16 17" key="1">
    <citation type="submission" date="2019-03" db="EMBL/GenBank/DDBJ databases">
        <title>Ramlibacter sp. 18x22-1, whole genome shotgun sequence.</title>
        <authorList>
            <person name="Zhang X."/>
            <person name="Feng G."/>
            <person name="Zhu H."/>
        </authorList>
    </citation>
    <scope>NUCLEOTIDE SEQUENCE [LARGE SCALE GENOMIC DNA]</scope>
    <source>
        <strain evidence="16 17">18x22-1</strain>
    </source>
</reference>
<dbReference type="InterPro" id="IPR005467">
    <property type="entry name" value="His_kinase_dom"/>
</dbReference>
<dbReference type="Pfam" id="PF02518">
    <property type="entry name" value="HATPase_c"/>
    <property type="match status" value="2"/>
</dbReference>
<dbReference type="SMART" id="SM00388">
    <property type="entry name" value="HisKA"/>
    <property type="match status" value="2"/>
</dbReference>
<gene>
    <name evidence="16" type="ORF">EZ216_00465</name>
</gene>
<feature type="domain" description="Response regulatory" evidence="14">
    <location>
        <begin position="619"/>
        <end position="735"/>
    </location>
</feature>
<dbReference type="Gene3D" id="3.40.50.2300">
    <property type="match status" value="2"/>
</dbReference>
<evidence type="ECO:0000259" key="13">
    <source>
        <dbReference type="PROSITE" id="PS50109"/>
    </source>
</evidence>
<dbReference type="InterPro" id="IPR036097">
    <property type="entry name" value="HisK_dim/P_sf"/>
</dbReference>
<dbReference type="PANTHER" id="PTHR43547">
    <property type="entry name" value="TWO-COMPONENT HISTIDINE KINASE"/>
    <property type="match status" value="1"/>
</dbReference>
<keyword evidence="8" id="KW-0067">ATP-binding</keyword>
<dbReference type="InterPro" id="IPR035965">
    <property type="entry name" value="PAS-like_dom_sf"/>
</dbReference>
<dbReference type="OrthoDB" id="8552871at2"/>
<feature type="domain" description="Histidine kinase" evidence="13">
    <location>
        <begin position="879"/>
        <end position="1096"/>
    </location>
</feature>
<dbReference type="SUPFAM" id="SSF47384">
    <property type="entry name" value="Homodimeric domain of signal transducing histidine kinase"/>
    <property type="match status" value="2"/>
</dbReference>
<name>A0A4Z0C7U2_9BURK</name>
<dbReference type="SMART" id="SM00448">
    <property type="entry name" value="REC"/>
    <property type="match status" value="2"/>
</dbReference>
<dbReference type="SUPFAM" id="SSF55874">
    <property type="entry name" value="ATPase domain of HSP90 chaperone/DNA topoisomerase II/histidine kinase"/>
    <property type="match status" value="2"/>
</dbReference>
<dbReference type="Pfam" id="PF08448">
    <property type="entry name" value="PAS_4"/>
    <property type="match status" value="1"/>
</dbReference>
<feature type="coiled-coil region" evidence="12">
    <location>
        <begin position="859"/>
        <end position="886"/>
    </location>
</feature>
<dbReference type="SMART" id="SM00387">
    <property type="entry name" value="HATPase_c"/>
    <property type="match status" value="2"/>
</dbReference>
<feature type="domain" description="Response regulatory" evidence="14">
    <location>
        <begin position="1118"/>
        <end position="1232"/>
    </location>
</feature>
<keyword evidence="9" id="KW-0902">Two-component regulatory system</keyword>
<evidence type="ECO:0000256" key="7">
    <source>
        <dbReference type="ARBA" id="ARBA00022777"/>
    </source>
</evidence>
<dbReference type="GO" id="GO:0000155">
    <property type="term" value="F:phosphorelay sensor kinase activity"/>
    <property type="evidence" value="ECO:0007669"/>
    <property type="project" value="InterPro"/>
</dbReference>
<evidence type="ECO:0000259" key="14">
    <source>
        <dbReference type="PROSITE" id="PS50110"/>
    </source>
</evidence>
<dbReference type="FunFam" id="3.30.565.10:FF:000037">
    <property type="entry name" value="Hybrid sensor histidine kinase/response regulator"/>
    <property type="match status" value="1"/>
</dbReference>
<dbReference type="FunFam" id="3.30.565.10:FF:000006">
    <property type="entry name" value="Sensor histidine kinase WalK"/>
    <property type="match status" value="1"/>
</dbReference>
<dbReference type="PANTHER" id="PTHR43547:SF2">
    <property type="entry name" value="HYBRID SIGNAL TRANSDUCTION HISTIDINE KINASE C"/>
    <property type="match status" value="1"/>
</dbReference>
<dbReference type="RefSeq" id="WP_135247610.1">
    <property type="nucleotide sequence ID" value="NZ_SMLK01000001.1"/>
</dbReference>
<proteinExistence type="predicted"/>
<feature type="domain" description="PAS" evidence="15">
    <location>
        <begin position="751"/>
        <end position="821"/>
    </location>
</feature>
<dbReference type="EMBL" id="SMLK01000001">
    <property type="protein sequence ID" value="TFZ07673.1"/>
    <property type="molecule type" value="Genomic_DNA"/>
</dbReference>
<feature type="modified residue" description="4-aspartylphosphate" evidence="11">
    <location>
        <position position="1167"/>
    </location>
</feature>
<dbReference type="Gene3D" id="1.10.287.130">
    <property type="match status" value="2"/>
</dbReference>
<dbReference type="InterPro" id="IPR029016">
    <property type="entry name" value="GAF-like_dom_sf"/>
</dbReference>
<feature type="modified residue" description="4-aspartylphosphate" evidence="11">
    <location>
        <position position="668"/>
    </location>
</feature>
<dbReference type="PRINTS" id="PR00344">
    <property type="entry name" value="BCTRLSENSOR"/>
</dbReference>
<accession>A0A4Z0C7U2</accession>
<dbReference type="InterPro" id="IPR003661">
    <property type="entry name" value="HisK_dim/P_dom"/>
</dbReference>
<dbReference type="CDD" id="cd17574">
    <property type="entry name" value="REC_OmpR"/>
    <property type="match status" value="1"/>
</dbReference>
<dbReference type="Gene3D" id="3.30.450.40">
    <property type="match status" value="1"/>
</dbReference>
<dbReference type="Pfam" id="PF00512">
    <property type="entry name" value="HisKA"/>
    <property type="match status" value="2"/>
</dbReference>
<evidence type="ECO:0000256" key="6">
    <source>
        <dbReference type="ARBA" id="ARBA00022741"/>
    </source>
</evidence>
<keyword evidence="5" id="KW-0808">Transferase</keyword>
<dbReference type="PROSITE" id="PS50110">
    <property type="entry name" value="RESPONSE_REGULATORY"/>
    <property type="match status" value="2"/>
</dbReference>
<dbReference type="AlphaFoldDB" id="A0A4Z0C7U2"/>
<dbReference type="NCBIfam" id="TIGR00229">
    <property type="entry name" value="sensory_box"/>
    <property type="match status" value="1"/>
</dbReference>
<dbReference type="SUPFAM" id="SSF55781">
    <property type="entry name" value="GAF domain-like"/>
    <property type="match status" value="1"/>
</dbReference>
<evidence type="ECO:0000256" key="8">
    <source>
        <dbReference type="ARBA" id="ARBA00022840"/>
    </source>
</evidence>
<dbReference type="PROSITE" id="PS50112">
    <property type="entry name" value="PAS"/>
    <property type="match status" value="1"/>
</dbReference>
<dbReference type="PROSITE" id="PS50109">
    <property type="entry name" value="HIS_KIN"/>
    <property type="match status" value="2"/>
</dbReference>
<keyword evidence="7" id="KW-0418">Kinase</keyword>
<evidence type="ECO:0000259" key="15">
    <source>
        <dbReference type="PROSITE" id="PS50112"/>
    </source>
</evidence>
<keyword evidence="10" id="KW-0472">Membrane</keyword>
<evidence type="ECO:0000256" key="11">
    <source>
        <dbReference type="PROSITE-ProRule" id="PRU00169"/>
    </source>
</evidence>
<comment type="subcellular location">
    <subcellularLocation>
        <location evidence="2">Cell inner membrane</location>
        <topology evidence="2">Multi-pass membrane protein</topology>
    </subcellularLocation>
</comment>
<evidence type="ECO:0000256" key="1">
    <source>
        <dbReference type="ARBA" id="ARBA00000085"/>
    </source>
</evidence>
<dbReference type="FunFam" id="1.10.287.130:FF:000045">
    <property type="entry name" value="Two-component system sensor histidine kinase/response regulator"/>
    <property type="match status" value="1"/>
</dbReference>
<dbReference type="GO" id="GO:0005524">
    <property type="term" value="F:ATP binding"/>
    <property type="evidence" value="ECO:0007669"/>
    <property type="project" value="UniProtKB-KW"/>
</dbReference>
<dbReference type="FunFam" id="1.10.287.130:FF:000001">
    <property type="entry name" value="Two-component sensor histidine kinase"/>
    <property type="match status" value="1"/>
</dbReference>
<dbReference type="EC" id="2.7.13.3" evidence="3"/>
<dbReference type="CDD" id="cd00082">
    <property type="entry name" value="HisKA"/>
    <property type="match status" value="2"/>
</dbReference>
<dbReference type="InterPro" id="IPR036890">
    <property type="entry name" value="HATPase_C_sf"/>
</dbReference>
<dbReference type="InterPro" id="IPR003594">
    <property type="entry name" value="HATPase_dom"/>
</dbReference>
<organism evidence="16 17">
    <name type="scientific">Ramlibacter humi</name>
    <dbReference type="NCBI Taxonomy" id="2530451"/>
    <lineage>
        <taxon>Bacteria</taxon>
        <taxon>Pseudomonadati</taxon>
        <taxon>Pseudomonadota</taxon>
        <taxon>Betaproteobacteria</taxon>
        <taxon>Burkholderiales</taxon>
        <taxon>Comamonadaceae</taxon>
        <taxon>Ramlibacter</taxon>
    </lineage>
</organism>
<dbReference type="SMART" id="SM00091">
    <property type="entry name" value="PAS"/>
    <property type="match status" value="1"/>
</dbReference>
<keyword evidence="4 11" id="KW-0597">Phosphoprotein</keyword>
<evidence type="ECO:0000256" key="10">
    <source>
        <dbReference type="ARBA" id="ARBA00023136"/>
    </source>
</evidence>
<protein>
    <recommendedName>
        <fullName evidence="3">histidine kinase</fullName>
        <ecNumber evidence="3">2.7.13.3</ecNumber>
    </recommendedName>
</protein>
<dbReference type="SUPFAM" id="SSF55785">
    <property type="entry name" value="PYP-like sensor domain (PAS domain)"/>
    <property type="match status" value="1"/>
</dbReference>
<evidence type="ECO:0000256" key="4">
    <source>
        <dbReference type="ARBA" id="ARBA00022553"/>
    </source>
</evidence>